<keyword evidence="1" id="KW-1133">Transmembrane helix</keyword>
<dbReference type="AlphaFoldDB" id="A0A0L0GAJ2"/>
<name>A0A0L0GAJ2_9EUKA</name>
<dbReference type="GeneID" id="25902420"/>
<dbReference type="OrthoDB" id="46973at2759"/>
<proteinExistence type="predicted"/>
<keyword evidence="1" id="KW-0812">Transmembrane</keyword>
<organism evidence="2 3">
    <name type="scientific">Sphaeroforma arctica JP610</name>
    <dbReference type="NCBI Taxonomy" id="667725"/>
    <lineage>
        <taxon>Eukaryota</taxon>
        <taxon>Ichthyosporea</taxon>
        <taxon>Ichthyophonida</taxon>
        <taxon>Sphaeroforma</taxon>
    </lineage>
</organism>
<keyword evidence="3" id="KW-1185">Reference proteome</keyword>
<dbReference type="EMBL" id="KQ241677">
    <property type="protein sequence ID" value="KNC85924.1"/>
    <property type="molecule type" value="Genomic_DNA"/>
</dbReference>
<protein>
    <submittedName>
        <fullName evidence="2">Uncharacterized protein</fullName>
    </submittedName>
</protein>
<dbReference type="Proteomes" id="UP000054560">
    <property type="component" value="Unassembled WGS sequence"/>
</dbReference>
<feature type="transmembrane region" description="Helical" evidence="1">
    <location>
        <begin position="62"/>
        <end position="82"/>
    </location>
</feature>
<feature type="transmembrane region" description="Helical" evidence="1">
    <location>
        <begin position="243"/>
        <end position="266"/>
    </location>
</feature>
<dbReference type="RefSeq" id="XP_014159826.1">
    <property type="nucleotide sequence ID" value="XM_014304351.1"/>
</dbReference>
<evidence type="ECO:0000256" key="1">
    <source>
        <dbReference type="SAM" id="Phobius"/>
    </source>
</evidence>
<sequence>MGMKVLIMSLVPSLTMLLATFLGFQTHFSRGAMGALQHFAAGLVLAAVSTELVPIMLKAEGVVQNVAICVGFIFGVISLLFIDKIMPDDEEEEPNDAFRVESVENLSTHSEIVLPPTTHRRSLLARSMSRQGHTPSPTPRLLTQVEVMPQQTTSNRDIVGQPELKEDQPLLESEENEGRGAFPYSLVYAVAVDSMCDGLLLGLASVVSLSTSAMMAISLSVEMGFLGITLSNALRGQPKAKSLLAACVGPLVLFVFAVAGYFLAGLMQEYEWAFNGMVSFGASALLFMVAEELLLEAHDGAGSENHLWWVDLQLYFGFLVALLAKKLLGA</sequence>
<gene>
    <name evidence="2" type="ORF">SARC_01916</name>
</gene>
<reference evidence="2 3" key="1">
    <citation type="submission" date="2011-02" db="EMBL/GenBank/DDBJ databases">
        <title>The Genome Sequence of Sphaeroforma arctica JP610.</title>
        <authorList>
            <consortium name="The Broad Institute Genome Sequencing Platform"/>
            <person name="Russ C."/>
            <person name="Cuomo C."/>
            <person name="Young S.K."/>
            <person name="Zeng Q."/>
            <person name="Gargeya S."/>
            <person name="Alvarado L."/>
            <person name="Berlin A."/>
            <person name="Chapman S.B."/>
            <person name="Chen Z."/>
            <person name="Freedman E."/>
            <person name="Gellesch M."/>
            <person name="Goldberg J."/>
            <person name="Griggs A."/>
            <person name="Gujja S."/>
            <person name="Heilman E."/>
            <person name="Heiman D."/>
            <person name="Howarth C."/>
            <person name="Mehta T."/>
            <person name="Neiman D."/>
            <person name="Pearson M."/>
            <person name="Roberts A."/>
            <person name="Saif S."/>
            <person name="Shea T."/>
            <person name="Shenoy N."/>
            <person name="Sisk P."/>
            <person name="Stolte C."/>
            <person name="Sykes S."/>
            <person name="White J."/>
            <person name="Yandava C."/>
            <person name="Burger G."/>
            <person name="Gray M.W."/>
            <person name="Holland P.W.H."/>
            <person name="King N."/>
            <person name="Lang F.B.F."/>
            <person name="Roger A.J."/>
            <person name="Ruiz-Trillo I."/>
            <person name="Haas B."/>
            <person name="Nusbaum C."/>
            <person name="Birren B."/>
        </authorList>
    </citation>
    <scope>NUCLEOTIDE SEQUENCE [LARGE SCALE GENOMIC DNA]</scope>
    <source>
        <strain evidence="2 3">JP610</strain>
    </source>
</reference>
<feature type="transmembrane region" description="Helical" evidence="1">
    <location>
        <begin position="272"/>
        <end position="295"/>
    </location>
</feature>
<keyword evidence="1" id="KW-0472">Membrane</keyword>
<evidence type="ECO:0000313" key="2">
    <source>
        <dbReference type="EMBL" id="KNC85924.1"/>
    </source>
</evidence>
<accession>A0A0L0GAJ2</accession>
<feature type="transmembrane region" description="Helical" evidence="1">
    <location>
        <begin position="307"/>
        <end position="324"/>
    </location>
</feature>
<dbReference type="eggNOG" id="ENOG502S6FK">
    <property type="taxonomic scope" value="Eukaryota"/>
</dbReference>
<evidence type="ECO:0000313" key="3">
    <source>
        <dbReference type="Proteomes" id="UP000054560"/>
    </source>
</evidence>